<keyword evidence="2" id="KW-1185">Reference proteome</keyword>
<proteinExistence type="predicted"/>
<name>A0ABV4EQG5_BREEP</name>
<accession>A0ABV4EQG5</accession>
<reference evidence="1 2" key="1">
    <citation type="submission" date="2024-07" db="EMBL/GenBank/DDBJ databases">
        <title>Mealworm larvae gut microbial communities from Newark, Delaware, USA.</title>
        <authorList>
            <person name="Blenner M."/>
        </authorList>
    </citation>
    <scope>NUCLEOTIDE SEQUENCE [LARGE SCALE GENOMIC DNA]</scope>
    <source>
        <strain evidence="1 2">UD i117</strain>
    </source>
</reference>
<dbReference type="EMBL" id="JBGBYS010000037">
    <property type="protein sequence ID" value="MEY9260593.1"/>
    <property type="molecule type" value="Genomic_DNA"/>
</dbReference>
<dbReference type="InterPro" id="IPR029017">
    <property type="entry name" value="Enolase-like_N"/>
</dbReference>
<protein>
    <submittedName>
        <fullName evidence="1">L-alanine-DL-glutamate epimerase-like enolase superfamily enzyme</fullName>
    </submittedName>
</protein>
<dbReference type="Proteomes" id="UP001565435">
    <property type="component" value="Unassembled WGS sequence"/>
</dbReference>
<dbReference type="SUPFAM" id="SSF54826">
    <property type="entry name" value="Enolase N-terminal domain-like"/>
    <property type="match status" value="1"/>
</dbReference>
<dbReference type="Gene3D" id="3.30.390.10">
    <property type="entry name" value="Enolase-like, N-terminal domain"/>
    <property type="match status" value="1"/>
</dbReference>
<evidence type="ECO:0000313" key="1">
    <source>
        <dbReference type="EMBL" id="MEY9260593.1"/>
    </source>
</evidence>
<sequence>MSADKRARIVDINLTPVAFADPPLLNAVGVHESFAIRTIIEIVTDTGMYGLGRV</sequence>
<dbReference type="RefSeq" id="WP_370037443.1">
    <property type="nucleotide sequence ID" value="NZ_JBGBYS010000037.1"/>
</dbReference>
<organism evidence="1 2">
    <name type="scientific">Brevibacterium epidermidis</name>
    <dbReference type="NCBI Taxonomy" id="1698"/>
    <lineage>
        <taxon>Bacteria</taxon>
        <taxon>Bacillati</taxon>
        <taxon>Actinomycetota</taxon>
        <taxon>Actinomycetes</taxon>
        <taxon>Micrococcales</taxon>
        <taxon>Brevibacteriaceae</taxon>
        <taxon>Brevibacterium</taxon>
    </lineage>
</organism>
<comment type="caution">
    <text evidence="1">The sequence shown here is derived from an EMBL/GenBank/DDBJ whole genome shotgun (WGS) entry which is preliminary data.</text>
</comment>
<gene>
    <name evidence="1" type="ORF">ABH903_003644</name>
</gene>
<evidence type="ECO:0000313" key="2">
    <source>
        <dbReference type="Proteomes" id="UP001565435"/>
    </source>
</evidence>